<dbReference type="PANTHER" id="PTHR30290">
    <property type="entry name" value="PERIPLASMIC BINDING COMPONENT OF ABC TRANSPORTER"/>
    <property type="match status" value="1"/>
</dbReference>
<feature type="domain" description="Solute-binding protein family 5" evidence="5">
    <location>
        <begin position="75"/>
        <end position="548"/>
    </location>
</feature>
<dbReference type="Proteomes" id="UP000050320">
    <property type="component" value="Unassembled WGS sequence"/>
</dbReference>
<comment type="caution">
    <text evidence="6">The sequence shown here is derived from an EMBL/GenBank/DDBJ whole genome shotgun (WGS) entry which is preliminary data.</text>
</comment>
<name>A0A0Q0VJV1_9ARCH</name>
<keyword evidence="4" id="KW-1133">Transmembrane helix</keyword>
<organism evidence="6 7">
    <name type="scientific">Acidiplasma aeolicum</name>
    <dbReference type="NCBI Taxonomy" id="507754"/>
    <lineage>
        <taxon>Archaea</taxon>
        <taxon>Methanobacteriati</taxon>
        <taxon>Thermoplasmatota</taxon>
        <taxon>Thermoplasmata</taxon>
        <taxon>Thermoplasmatales</taxon>
        <taxon>Ferroplasmaceae</taxon>
        <taxon>Acidiplasma</taxon>
    </lineage>
</organism>
<dbReference type="GO" id="GO:0042597">
    <property type="term" value="C:periplasmic space"/>
    <property type="evidence" value="ECO:0007669"/>
    <property type="project" value="UniProtKB-ARBA"/>
</dbReference>
<reference evidence="6 7" key="1">
    <citation type="submission" date="2015-09" db="EMBL/GenBank/DDBJ databases">
        <title>Heavy metals and arsenic resistance mechanisms in polyextremophilic archaea of the family Ferroplasmaceae.</title>
        <authorList>
            <person name="Bulaev A.G."/>
            <person name="Kanygina A.V."/>
        </authorList>
    </citation>
    <scope>NUCLEOTIDE SEQUENCE [LARGE SCALE GENOMIC DNA]</scope>
    <source>
        <strain evidence="6 7">VT</strain>
    </source>
</reference>
<protein>
    <submittedName>
        <fullName evidence="6">ABC transporter substrate-binding protein</fullName>
    </submittedName>
</protein>
<evidence type="ECO:0000259" key="5">
    <source>
        <dbReference type="Pfam" id="PF00496"/>
    </source>
</evidence>
<dbReference type="GO" id="GO:0043190">
    <property type="term" value="C:ATP-binding cassette (ABC) transporter complex"/>
    <property type="evidence" value="ECO:0007669"/>
    <property type="project" value="InterPro"/>
</dbReference>
<dbReference type="InterPro" id="IPR039424">
    <property type="entry name" value="SBP_5"/>
</dbReference>
<dbReference type="RefSeq" id="WP_055032620.1">
    <property type="nucleotide sequence ID" value="NZ_LKBG01000278.1"/>
</dbReference>
<keyword evidence="4" id="KW-0472">Membrane</keyword>
<dbReference type="PANTHER" id="PTHR30290:SF9">
    <property type="entry name" value="OLIGOPEPTIDE-BINDING PROTEIN APPA"/>
    <property type="match status" value="1"/>
</dbReference>
<keyword evidence="3" id="KW-0732">Signal</keyword>
<evidence type="ECO:0000313" key="7">
    <source>
        <dbReference type="Proteomes" id="UP000050320"/>
    </source>
</evidence>
<dbReference type="GO" id="GO:0015833">
    <property type="term" value="P:peptide transport"/>
    <property type="evidence" value="ECO:0007669"/>
    <property type="project" value="TreeGrafter"/>
</dbReference>
<evidence type="ECO:0000256" key="4">
    <source>
        <dbReference type="SAM" id="Phobius"/>
    </source>
</evidence>
<gene>
    <name evidence="6" type="ORF">AOG54_06565</name>
</gene>
<dbReference type="Pfam" id="PF00496">
    <property type="entry name" value="SBP_bac_5"/>
    <property type="match status" value="1"/>
</dbReference>
<evidence type="ECO:0000256" key="3">
    <source>
        <dbReference type="ARBA" id="ARBA00022729"/>
    </source>
</evidence>
<dbReference type="InterPro" id="IPR030678">
    <property type="entry name" value="Peptide/Ni-bd"/>
</dbReference>
<dbReference type="InterPro" id="IPR000914">
    <property type="entry name" value="SBP_5_dom"/>
</dbReference>
<keyword evidence="4" id="KW-0812">Transmembrane</keyword>
<keyword evidence="2" id="KW-0813">Transport</keyword>
<comment type="similarity">
    <text evidence="1">Belongs to the bacterial solute-binding protein 5 family.</text>
</comment>
<dbReference type="AlphaFoldDB" id="A0A0Q0VJV1"/>
<feature type="transmembrane region" description="Helical" evidence="4">
    <location>
        <begin position="7"/>
        <end position="26"/>
    </location>
</feature>
<dbReference type="Gene3D" id="3.40.190.10">
    <property type="entry name" value="Periplasmic binding protein-like II"/>
    <property type="match status" value="1"/>
</dbReference>
<dbReference type="PIRSF" id="PIRSF002741">
    <property type="entry name" value="MppA"/>
    <property type="match status" value="1"/>
</dbReference>
<keyword evidence="7" id="KW-1185">Reference proteome</keyword>
<dbReference type="EMBL" id="LKBG01000278">
    <property type="protein sequence ID" value="KQB33769.1"/>
    <property type="molecule type" value="Genomic_DNA"/>
</dbReference>
<dbReference type="Gene3D" id="3.10.105.10">
    <property type="entry name" value="Dipeptide-binding Protein, Domain 3"/>
    <property type="match status" value="1"/>
</dbReference>
<dbReference type="SUPFAM" id="SSF53850">
    <property type="entry name" value="Periplasmic binding protein-like II"/>
    <property type="match status" value="1"/>
</dbReference>
<evidence type="ECO:0000313" key="6">
    <source>
        <dbReference type="EMBL" id="KQB33769.1"/>
    </source>
</evidence>
<accession>A0A0Q0VJV1</accession>
<evidence type="ECO:0000256" key="2">
    <source>
        <dbReference type="ARBA" id="ARBA00022448"/>
    </source>
</evidence>
<evidence type="ECO:0000256" key="1">
    <source>
        <dbReference type="ARBA" id="ARBA00005695"/>
    </source>
</evidence>
<proteinExistence type="inferred from homology"/>
<sequence length="674" mass="74065">MKKGLKIAIAIVVVVVVVAVSFLALYHPPEVFTDTSQTAAPEQLDPATGFFKTNGPLFAALFNGLVEFNGSSTSVVPVLASSYTVHNDQNYTFTLRPYAKFSNGQALNATSVWFSFERGIIMGQGPYVSDYPGILFNSTVYSYSGIAIPNGTLQALEHAGYKIPDNAKYNDSGTILTDQPNYTVAAMDLDNILSNFNYNHTEMEVMEYPYQALVVNNTYNFTINTMVPYSYLLQDIAGWWGDIVEPSDVDAHGGVTYNTPNSYLDANGVIGSGPYIISSVGKGLSTIVLKANPNYWVVGHTSQVPSIAQPAHIKTVVIKYGLTHADRLEDFDRGISQISTIGPTSFKQMINGFYNKSERTSALVHSYPTVGTFYISMNMQDKYTSNLHFREALYNALNYSAMLAIYKNNYNGTPEAYEELGPLSPIYGSQFYNPNNFSLPAQNLTAAEQNISAAGKAMGFYVTLPNGTKLGDRSGSDLSSHTFTITGISPFNAVETSEITVAIDSFKLIGLTFNSAGVTESTVNSWTNASATPQFVFLGWLPDYPDPIGQQLIPVYDASEGGAFGGNDAWVDNGTLQSYFTYLDFVNHTDQVNLMPAVQKVVYDQFAYMWTPMPNDVFFVSPLVKGFVFNSITSAYFYNLMTLTGKLIAQPVLLTLYPVFENFMATIEYMVPKF</sequence>
<dbReference type="GO" id="GO:1904680">
    <property type="term" value="F:peptide transmembrane transporter activity"/>
    <property type="evidence" value="ECO:0007669"/>
    <property type="project" value="TreeGrafter"/>
</dbReference>